<dbReference type="AlphaFoldDB" id="D5WY48"/>
<dbReference type="InterPro" id="IPR007157">
    <property type="entry name" value="PspA_VIPP1"/>
</dbReference>
<proteinExistence type="inferred from homology"/>
<evidence type="ECO:0000256" key="1">
    <source>
        <dbReference type="ARBA" id="ARBA00043985"/>
    </source>
</evidence>
<gene>
    <name evidence="2" type="ordered locus">Btus_1392</name>
</gene>
<dbReference type="eggNOG" id="COG1842">
    <property type="taxonomic scope" value="Bacteria"/>
</dbReference>
<dbReference type="KEGG" id="bts:Btus_1392"/>
<dbReference type="Proteomes" id="UP000002368">
    <property type="component" value="Chromosome"/>
</dbReference>
<comment type="similarity">
    <text evidence="1">Belongs to the PspA/Vipp/IM30 family.</text>
</comment>
<reference evidence="2 3" key="1">
    <citation type="journal article" date="2011" name="Stand. Genomic Sci.">
        <title>Complete genome sequence of the thermophilic, hydrogen-oxidizing Bacillus tusciae type strain (T2) and reclassification in the new genus, Kyrpidia gen. nov. as Kyrpidia tusciae comb. nov. and emendation of the family Alicyclobacillaceae da Costa and Rainey, 2010.</title>
        <authorList>
            <person name="Klenk H.P."/>
            <person name="Lapidus A."/>
            <person name="Chertkov O."/>
            <person name="Copeland A."/>
            <person name="Del Rio T.G."/>
            <person name="Nolan M."/>
            <person name="Lucas S."/>
            <person name="Chen F."/>
            <person name="Tice H."/>
            <person name="Cheng J.F."/>
            <person name="Han C."/>
            <person name="Bruce D."/>
            <person name="Goodwin L."/>
            <person name="Pitluck S."/>
            <person name="Pati A."/>
            <person name="Ivanova N."/>
            <person name="Mavromatis K."/>
            <person name="Daum C."/>
            <person name="Chen A."/>
            <person name="Palaniappan K."/>
            <person name="Chang Y.J."/>
            <person name="Land M."/>
            <person name="Hauser L."/>
            <person name="Jeffries C.D."/>
            <person name="Detter J.C."/>
            <person name="Rohde M."/>
            <person name="Abt B."/>
            <person name="Pukall R."/>
            <person name="Goker M."/>
            <person name="Bristow J."/>
            <person name="Markowitz V."/>
            <person name="Hugenholtz P."/>
            <person name="Eisen J.A."/>
        </authorList>
    </citation>
    <scope>NUCLEOTIDE SEQUENCE [LARGE SCALE GENOMIC DNA]</scope>
    <source>
        <strain evidence="2 3">DSM 2912</strain>
    </source>
</reference>
<dbReference type="EMBL" id="CP002017">
    <property type="protein sequence ID" value="ADG06107.1"/>
    <property type="molecule type" value="Genomic_DNA"/>
</dbReference>
<dbReference type="HOGENOM" id="CLU_056466_4_2_9"/>
<name>D5WY48_KYRT2</name>
<sequence>MSLTQRMWDITRAHWNEELERRGDPLEQLDRLLAAAARNLREWERLIYRLKNHVMTLQHRIEAGEEWCKKREGQACLALEAGEEELARLALAEKARAEDEVGAYRRMVLQALKTLEQAETQWIEMERVYREMASKRELYLLRMESLRLQQQLTSPSAAFRGDPLTSLQRLEEEFADREREWEALQQLRREWDRPEGRMY</sequence>
<dbReference type="PANTHER" id="PTHR31088:SF6">
    <property type="entry name" value="PHAGE SHOCK PROTEIN A"/>
    <property type="match status" value="1"/>
</dbReference>
<keyword evidence="3" id="KW-1185">Reference proteome</keyword>
<evidence type="ECO:0000313" key="2">
    <source>
        <dbReference type="EMBL" id="ADG06107.1"/>
    </source>
</evidence>
<dbReference type="STRING" id="562970.Btus_1392"/>
<evidence type="ECO:0000313" key="3">
    <source>
        <dbReference type="Proteomes" id="UP000002368"/>
    </source>
</evidence>
<protein>
    <submittedName>
        <fullName evidence="2">Phage shock protein A, PspA</fullName>
    </submittedName>
</protein>
<accession>D5WY48</accession>
<dbReference type="PANTHER" id="PTHR31088">
    <property type="entry name" value="MEMBRANE-ASSOCIATED PROTEIN VIPP1, CHLOROPLASTIC"/>
    <property type="match status" value="1"/>
</dbReference>
<dbReference type="Pfam" id="PF04012">
    <property type="entry name" value="PspA_IM30"/>
    <property type="match status" value="1"/>
</dbReference>
<organism evidence="2 3">
    <name type="scientific">Kyrpidia tusciae (strain DSM 2912 / NBRC 15312 / T2)</name>
    <name type="common">Bacillus tusciae</name>
    <dbReference type="NCBI Taxonomy" id="562970"/>
    <lineage>
        <taxon>Bacteria</taxon>
        <taxon>Bacillati</taxon>
        <taxon>Bacillota</taxon>
        <taxon>Bacilli</taxon>
        <taxon>Bacillales</taxon>
        <taxon>Alicyclobacillaceae</taxon>
        <taxon>Kyrpidia</taxon>
    </lineage>
</organism>
<dbReference type="RefSeq" id="WP_013075397.1">
    <property type="nucleotide sequence ID" value="NC_014098.1"/>
</dbReference>